<dbReference type="InterPro" id="IPR000719">
    <property type="entry name" value="Prot_kinase_dom"/>
</dbReference>
<keyword evidence="4" id="KW-1185">Reference proteome</keyword>
<dbReference type="InterPro" id="IPR011009">
    <property type="entry name" value="Kinase-like_dom_sf"/>
</dbReference>
<evidence type="ECO:0000259" key="2">
    <source>
        <dbReference type="PROSITE" id="PS50011"/>
    </source>
</evidence>
<dbReference type="EMBL" id="JAULSV010000007">
    <property type="protein sequence ID" value="KAK0639870.1"/>
    <property type="molecule type" value="Genomic_DNA"/>
</dbReference>
<dbReference type="Gene3D" id="1.10.510.10">
    <property type="entry name" value="Transferase(Phosphotransferase) domain 1"/>
    <property type="match status" value="1"/>
</dbReference>
<feature type="domain" description="Protein kinase" evidence="2">
    <location>
        <begin position="149"/>
        <end position="410"/>
    </location>
</feature>
<dbReference type="GO" id="GO:0005524">
    <property type="term" value="F:ATP binding"/>
    <property type="evidence" value="ECO:0007669"/>
    <property type="project" value="InterPro"/>
</dbReference>
<sequence length="535" mass="58619">MAAIAPDLSSTVQWIDQDLRKGDSETWRDADTLRYLSVWVKWNGADMDRRDGGEENPPSDSICDTEDDPGSLSLEEDRRAAITVALLPGLFASLAPNVQGVDITPSGEVLGTTTDRAVVASREAYFPSVAEYGLASRQPPLPVLPRSKLTVLKRIALGVDQVSYADPQSGRETVAALKLPLRNPTHVGGGIWTDIHVLGRLPPHPNVVRMKALVVEEISGLGVVGYTMPFLDGYSLARQPAPWAFKLKWLHEITDAVDFLNLTCGVLHADLVAVNIFINTATDSAVLIDLGMAKSARRQVVGGKRHFGCPTMWEEARPAADPQASGMGDVRCVIVTILLLITQHRTTATGKWAREPWKKDAGRVRNREEWVKHPDVDLDADISLFYDALMAWHDRRRDGPLPADVPDPVTWPPYAEASPKDYVTLLDKHGYQRKVNVAGGGRQIDRIQAGRPILNWLRPPTSKLDPNRPILATGRYADEEPATEFMQVPDPSRGFPQALLGMDGPKRHGATSSSGEVGGGGDADLRRKRAKWVGH</sequence>
<protein>
    <recommendedName>
        <fullName evidence="2">Protein kinase domain-containing protein</fullName>
    </recommendedName>
</protein>
<evidence type="ECO:0000256" key="1">
    <source>
        <dbReference type="SAM" id="MobiDB-lite"/>
    </source>
</evidence>
<gene>
    <name evidence="3" type="ORF">B0T16DRAFT_423851</name>
</gene>
<reference evidence="3" key="1">
    <citation type="submission" date="2023-06" db="EMBL/GenBank/DDBJ databases">
        <title>Genome-scale phylogeny and comparative genomics of the fungal order Sordariales.</title>
        <authorList>
            <consortium name="Lawrence Berkeley National Laboratory"/>
            <person name="Hensen N."/>
            <person name="Bonometti L."/>
            <person name="Westerberg I."/>
            <person name="Brannstrom I.O."/>
            <person name="Guillou S."/>
            <person name="Cros-Aarteil S."/>
            <person name="Calhoun S."/>
            <person name="Haridas S."/>
            <person name="Kuo A."/>
            <person name="Mondo S."/>
            <person name="Pangilinan J."/>
            <person name="Riley R."/>
            <person name="Labutti K."/>
            <person name="Andreopoulos B."/>
            <person name="Lipzen A."/>
            <person name="Chen C."/>
            <person name="Yanf M."/>
            <person name="Daum C."/>
            <person name="Ng V."/>
            <person name="Clum A."/>
            <person name="Steindorff A."/>
            <person name="Ohm R."/>
            <person name="Martin F."/>
            <person name="Silar P."/>
            <person name="Natvig D."/>
            <person name="Lalanne C."/>
            <person name="Gautier V."/>
            <person name="Ament-Velasquez S.L."/>
            <person name="Kruys A."/>
            <person name="Hutchinson M.I."/>
            <person name="Powell A.J."/>
            <person name="Barry K."/>
            <person name="Miller A.N."/>
            <person name="Grigoriev I.V."/>
            <person name="Debuchy R."/>
            <person name="Gladieux P."/>
            <person name="Thoren M.H."/>
            <person name="Johannesson H."/>
        </authorList>
    </citation>
    <scope>NUCLEOTIDE SEQUENCE</scope>
    <source>
        <strain evidence="3">SMH2532-1</strain>
    </source>
</reference>
<dbReference type="AlphaFoldDB" id="A0AA39XVK2"/>
<feature type="region of interest" description="Disordered" evidence="1">
    <location>
        <begin position="500"/>
        <end position="535"/>
    </location>
</feature>
<evidence type="ECO:0000313" key="4">
    <source>
        <dbReference type="Proteomes" id="UP001174936"/>
    </source>
</evidence>
<feature type="compositionally biased region" description="Basic residues" evidence="1">
    <location>
        <begin position="526"/>
        <end position="535"/>
    </location>
</feature>
<accession>A0AA39XVK2</accession>
<dbReference type="Proteomes" id="UP001174936">
    <property type="component" value="Unassembled WGS sequence"/>
</dbReference>
<dbReference type="SUPFAM" id="SSF56112">
    <property type="entry name" value="Protein kinase-like (PK-like)"/>
    <property type="match status" value="1"/>
</dbReference>
<name>A0AA39XVK2_9PEZI</name>
<dbReference type="PROSITE" id="PS50011">
    <property type="entry name" value="PROTEIN_KINASE_DOM"/>
    <property type="match status" value="1"/>
</dbReference>
<feature type="region of interest" description="Disordered" evidence="1">
    <location>
        <begin position="46"/>
        <end position="72"/>
    </location>
</feature>
<proteinExistence type="predicted"/>
<dbReference type="GO" id="GO:0004672">
    <property type="term" value="F:protein kinase activity"/>
    <property type="evidence" value="ECO:0007669"/>
    <property type="project" value="InterPro"/>
</dbReference>
<evidence type="ECO:0000313" key="3">
    <source>
        <dbReference type="EMBL" id="KAK0639870.1"/>
    </source>
</evidence>
<organism evidence="3 4">
    <name type="scientific">Cercophora newfieldiana</name>
    <dbReference type="NCBI Taxonomy" id="92897"/>
    <lineage>
        <taxon>Eukaryota</taxon>
        <taxon>Fungi</taxon>
        <taxon>Dikarya</taxon>
        <taxon>Ascomycota</taxon>
        <taxon>Pezizomycotina</taxon>
        <taxon>Sordariomycetes</taxon>
        <taxon>Sordariomycetidae</taxon>
        <taxon>Sordariales</taxon>
        <taxon>Lasiosphaeriaceae</taxon>
        <taxon>Cercophora</taxon>
    </lineage>
</organism>
<comment type="caution">
    <text evidence="3">The sequence shown here is derived from an EMBL/GenBank/DDBJ whole genome shotgun (WGS) entry which is preliminary data.</text>
</comment>